<reference evidence="4 5" key="1">
    <citation type="submission" date="2017-11" db="EMBL/GenBank/DDBJ databases">
        <title>Taxonomic description and genome sequences of Spirosoma HA7 sp. nov., isolated from pollen microhabitat of Corylus avellana.</title>
        <authorList>
            <person name="Ambika Manirajan B."/>
            <person name="Suarez C."/>
            <person name="Ratering S."/>
            <person name="Geissler-Plaum R."/>
            <person name="Cardinale M."/>
            <person name="Sylvia S."/>
        </authorList>
    </citation>
    <scope>NUCLEOTIDE SEQUENCE [LARGE SCALE GENOMIC DNA]</scope>
    <source>
        <strain evidence="4 5">HA7</strain>
    </source>
</reference>
<evidence type="ECO:0000256" key="1">
    <source>
        <dbReference type="ARBA" id="ARBA00022516"/>
    </source>
</evidence>
<keyword evidence="1" id="KW-0444">Lipid biosynthesis</keyword>
<dbReference type="Pfam" id="PF04336">
    <property type="entry name" value="ACP_PD"/>
    <property type="match status" value="1"/>
</dbReference>
<dbReference type="OrthoDB" id="8442777at2"/>
<evidence type="ECO:0000256" key="2">
    <source>
        <dbReference type="ARBA" id="ARBA00022801"/>
    </source>
</evidence>
<organism evidence="4 5">
    <name type="scientific">Spirosoma pollinicola</name>
    <dbReference type="NCBI Taxonomy" id="2057025"/>
    <lineage>
        <taxon>Bacteria</taxon>
        <taxon>Pseudomonadati</taxon>
        <taxon>Bacteroidota</taxon>
        <taxon>Cytophagia</taxon>
        <taxon>Cytophagales</taxon>
        <taxon>Cytophagaceae</taxon>
        <taxon>Spirosoma</taxon>
    </lineage>
</organism>
<dbReference type="GO" id="GO:0008770">
    <property type="term" value="F:[acyl-carrier-protein] phosphodiesterase activity"/>
    <property type="evidence" value="ECO:0007669"/>
    <property type="project" value="InterPro"/>
</dbReference>
<dbReference type="RefSeq" id="WP_100992939.1">
    <property type="nucleotide sequence ID" value="NZ_CP025096.1"/>
</dbReference>
<dbReference type="PANTHER" id="PTHR38764:SF1">
    <property type="entry name" value="ACYL CARRIER PROTEIN PHOSPHODIESTERASE"/>
    <property type="match status" value="1"/>
</dbReference>
<evidence type="ECO:0000256" key="3">
    <source>
        <dbReference type="ARBA" id="ARBA00023098"/>
    </source>
</evidence>
<keyword evidence="3" id="KW-0443">Lipid metabolism</keyword>
<keyword evidence="5" id="KW-1185">Reference proteome</keyword>
<accession>A0A2K8Z970</accession>
<name>A0A2K8Z970_9BACT</name>
<sequence length="221" mass="25141">MNILAHGYLSGPRLVGPRSVGPRLVGSRLENHYTGLLIGNFIGDFIKGDPANPRHNLLADEIMGVRVHRAIDSFTDAHPDVAAVRELLHPRCHKYAGAAVDIFFDHFLAANFMQLTGESLTEFVQNFYRTLQENQNRLPPGAARMTDYMIRQDWLTNYQFTEGVDRSLKGVARRTAFPSGLDTAILDLERYYDEIGMHFTEFWPTLVEHIQQTRYAFASRS</sequence>
<dbReference type="AlphaFoldDB" id="A0A2K8Z970"/>
<keyword evidence="2" id="KW-0378">Hydrolase</keyword>
<dbReference type="PANTHER" id="PTHR38764">
    <property type="entry name" value="ACYL CARRIER PROTEIN PHOSPHODIESTERASE"/>
    <property type="match status" value="1"/>
</dbReference>
<dbReference type="EMBL" id="CP025096">
    <property type="protein sequence ID" value="AUD06394.1"/>
    <property type="molecule type" value="Genomic_DNA"/>
</dbReference>
<evidence type="ECO:0000313" key="4">
    <source>
        <dbReference type="EMBL" id="AUD06394.1"/>
    </source>
</evidence>
<evidence type="ECO:0000313" key="5">
    <source>
        <dbReference type="Proteomes" id="UP000232883"/>
    </source>
</evidence>
<dbReference type="KEGG" id="spir:CWM47_33885"/>
<proteinExistence type="predicted"/>
<gene>
    <name evidence="4" type="ORF">CWM47_33885</name>
</gene>
<protein>
    <submittedName>
        <fullName evidence="4">DUF479 domain-containing protein</fullName>
    </submittedName>
</protein>
<dbReference type="InterPro" id="IPR007431">
    <property type="entry name" value="ACP_PD"/>
</dbReference>
<dbReference type="GO" id="GO:0006633">
    <property type="term" value="P:fatty acid biosynthetic process"/>
    <property type="evidence" value="ECO:0007669"/>
    <property type="project" value="InterPro"/>
</dbReference>
<dbReference type="Proteomes" id="UP000232883">
    <property type="component" value="Chromosome"/>
</dbReference>